<keyword evidence="3" id="KW-1185">Reference proteome</keyword>
<organism evidence="2 3">
    <name type="scientific">Marasmius tenuissimus</name>
    <dbReference type="NCBI Taxonomy" id="585030"/>
    <lineage>
        <taxon>Eukaryota</taxon>
        <taxon>Fungi</taxon>
        <taxon>Dikarya</taxon>
        <taxon>Basidiomycota</taxon>
        <taxon>Agaricomycotina</taxon>
        <taxon>Agaricomycetes</taxon>
        <taxon>Agaricomycetidae</taxon>
        <taxon>Agaricales</taxon>
        <taxon>Marasmiineae</taxon>
        <taxon>Marasmiaceae</taxon>
        <taxon>Marasmius</taxon>
    </lineage>
</organism>
<proteinExistence type="predicted"/>
<gene>
    <name evidence="2" type="ORF">AAF712_007062</name>
</gene>
<evidence type="ECO:0000313" key="3">
    <source>
        <dbReference type="Proteomes" id="UP001437256"/>
    </source>
</evidence>
<dbReference type="Pfam" id="PF20236">
    <property type="entry name" value="DUF6593"/>
    <property type="match status" value="1"/>
</dbReference>
<protein>
    <recommendedName>
        <fullName evidence="1">DUF6593 domain-containing protein</fullName>
    </recommendedName>
</protein>
<sequence length="84" mass="9569">MSEIRKLTFIWEDGEQYQWISGFRSSDLVLDGESETPVATFHAKNVGGIFGEKRHADLEIFPAGESIVDMILVTFIYTEKIRSN</sequence>
<dbReference type="EMBL" id="JBBXMP010000041">
    <property type="protein sequence ID" value="KAL0065935.1"/>
    <property type="molecule type" value="Genomic_DNA"/>
</dbReference>
<feature type="domain" description="DUF6593" evidence="1">
    <location>
        <begin position="8"/>
        <end position="82"/>
    </location>
</feature>
<dbReference type="Proteomes" id="UP001437256">
    <property type="component" value="Unassembled WGS sequence"/>
</dbReference>
<accession>A0ABR2ZX71</accession>
<name>A0ABR2ZX71_9AGAR</name>
<comment type="caution">
    <text evidence="2">The sequence shown here is derived from an EMBL/GenBank/DDBJ whole genome shotgun (WGS) entry which is preliminary data.</text>
</comment>
<dbReference type="InterPro" id="IPR046528">
    <property type="entry name" value="DUF6593"/>
</dbReference>
<evidence type="ECO:0000259" key="1">
    <source>
        <dbReference type="Pfam" id="PF20236"/>
    </source>
</evidence>
<evidence type="ECO:0000313" key="2">
    <source>
        <dbReference type="EMBL" id="KAL0065935.1"/>
    </source>
</evidence>
<reference evidence="2 3" key="1">
    <citation type="submission" date="2024-05" db="EMBL/GenBank/DDBJ databases">
        <title>A draft genome resource for the thread blight pathogen Marasmius tenuissimus strain MS-2.</title>
        <authorList>
            <person name="Yulfo-Soto G.E."/>
            <person name="Baruah I.K."/>
            <person name="Amoako-Attah I."/>
            <person name="Bukari Y."/>
            <person name="Meinhardt L.W."/>
            <person name="Bailey B.A."/>
            <person name="Cohen S.P."/>
        </authorList>
    </citation>
    <scope>NUCLEOTIDE SEQUENCE [LARGE SCALE GENOMIC DNA]</scope>
    <source>
        <strain evidence="2 3">MS-2</strain>
    </source>
</reference>